<dbReference type="CDD" id="cd16936">
    <property type="entry name" value="HATPase_RsbW-like"/>
    <property type="match status" value="1"/>
</dbReference>
<dbReference type="Gene3D" id="3.30.565.10">
    <property type="entry name" value="Histidine kinase-like ATPase, C-terminal domain"/>
    <property type="match status" value="1"/>
</dbReference>
<dbReference type="PANTHER" id="PTHR35526:SF3">
    <property type="entry name" value="ANTI-SIGMA-F FACTOR RSBW"/>
    <property type="match status" value="1"/>
</dbReference>
<dbReference type="SUPFAM" id="SSF55874">
    <property type="entry name" value="ATPase domain of HSP90 chaperone/DNA topoisomerase II/histidine kinase"/>
    <property type="match status" value="1"/>
</dbReference>
<dbReference type="InterPro" id="IPR050267">
    <property type="entry name" value="Anti-sigma-factor_SerPK"/>
</dbReference>
<evidence type="ECO:0000256" key="1">
    <source>
        <dbReference type="ARBA" id="ARBA00022527"/>
    </source>
</evidence>
<reference evidence="3" key="1">
    <citation type="journal article" date="2014" name="Front. Microbiol.">
        <title>High frequency of phylogenetically diverse reductive dehalogenase-homologous genes in deep subseafloor sedimentary metagenomes.</title>
        <authorList>
            <person name="Kawai M."/>
            <person name="Futagami T."/>
            <person name="Toyoda A."/>
            <person name="Takaki Y."/>
            <person name="Nishi S."/>
            <person name="Hori S."/>
            <person name="Arai W."/>
            <person name="Tsubouchi T."/>
            <person name="Morono Y."/>
            <person name="Uchiyama I."/>
            <person name="Ito T."/>
            <person name="Fujiyama A."/>
            <person name="Inagaki F."/>
            <person name="Takami H."/>
        </authorList>
    </citation>
    <scope>NUCLEOTIDE SEQUENCE</scope>
    <source>
        <strain evidence="3">Expedition CK06-06</strain>
    </source>
</reference>
<comment type="caution">
    <text evidence="3">The sequence shown here is derived from an EMBL/GenBank/DDBJ whole genome shotgun (WGS) entry which is preliminary data.</text>
</comment>
<dbReference type="GO" id="GO:0004674">
    <property type="term" value="F:protein serine/threonine kinase activity"/>
    <property type="evidence" value="ECO:0007669"/>
    <property type="project" value="UniProtKB-KW"/>
</dbReference>
<evidence type="ECO:0000259" key="2">
    <source>
        <dbReference type="Pfam" id="PF13581"/>
    </source>
</evidence>
<dbReference type="InterPro" id="IPR003594">
    <property type="entry name" value="HATPase_dom"/>
</dbReference>
<sequence>MDEEGKMVSMVDEQTIKVNLPSRLGYERIAMESLASFAKFVGFVPERVEDLKTAVAEACTNAIEHGNRGRPHARVIVTMNYEGGVLSVSVVDEGEGIKEFPEKPDILQKNQNLRGRGIFLIKRLVDEVEFNKMTSEGHMVRMIIKRRD</sequence>
<keyword evidence="1" id="KW-0723">Serine/threonine-protein kinase</keyword>
<feature type="domain" description="Histidine kinase/HSP90-like ATPase" evidence="2">
    <location>
        <begin position="21"/>
        <end position="143"/>
    </location>
</feature>
<name>X0UAI5_9ZZZZ</name>
<proteinExistence type="predicted"/>
<protein>
    <recommendedName>
        <fullName evidence="2">Histidine kinase/HSP90-like ATPase domain-containing protein</fullName>
    </recommendedName>
</protein>
<gene>
    <name evidence="3" type="ORF">S01H1_02294</name>
</gene>
<keyword evidence="1" id="KW-0418">Kinase</keyword>
<keyword evidence="1" id="KW-0808">Transferase</keyword>
<dbReference type="EMBL" id="BARS01001089">
    <property type="protein sequence ID" value="GAF85480.1"/>
    <property type="molecule type" value="Genomic_DNA"/>
</dbReference>
<evidence type="ECO:0000313" key="3">
    <source>
        <dbReference type="EMBL" id="GAF85480.1"/>
    </source>
</evidence>
<dbReference type="AlphaFoldDB" id="X0UAI5"/>
<dbReference type="Pfam" id="PF13581">
    <property type="entry name" value="HATPase_c_2"/>
    <property type="match status" value="1"/>
</dbReference>
<dbReference type="PANTHER" id="PTHR35526">
    <property type="entry name" value="ANTI-SIGMA-F FACTOR RSBW-RELATED"/>
    <property type="match status" value="1"/>
</dbReference>
<organism evidence="3">
    <name type="scientific">marine sediment metagenome</name>
    <dbReference type="NCBI Taxonomy" id="412755"/>
    <lineage>
        <taxon>unclassified sequences</taxon>
        <taxon>metagenomes</taxon>
        <taxon>ecological metagenomes</taxon>
    </lineage>
</organism>
<accession>X0UAI5</accession>
<dbReference type="InterPro" id="IPR036890">
    <property type="entry name" value="HATPase_C_sf"/>
</dbReference>